<gene>
    <name evidence="1" type="ORF">BO95DRAFT_377225</name>
</gene>
<name>A0ACD1FS72_9EURO</name>
<keyword evidence="2" id="KW-1185">Reference proteome</keyword>
<feature type="non-terminal residue" evidence="1">
    <location>
        <position position="1"/>
    </location>
</feature>
<protein>
    <submittedName>
        <fullName evidence="1">Uncharacterized protein</fullName>
    </submittedName>
</protein>
<organism evidence="1 2">
    <name type="scientific">Aspergillus brunneoviolaceus CBS 621.78</name>
    <dbReference type="NCBI Taxonomy" id="1450534"/>
    <lineage>
        <taxon>Eukaryota</taxon>
        <taxon>Fungi</taxon>
        <taxon>Dikarya</taxon>
        <taxon>Ascomycota</taxon>
        <taxon>Pezizomycotina</taxon>
        <taxon>Eurotiomycetes</taxon>
        <taxon>Eurotiomycetidae</taxon>
        <taxon>Eurotiales</taxon>
        <taxon>Aspergillaceae</taxon>
        <taxon>Aspergillus</taxon>
        <taxon>Aspergillus subgen. Circumdati</taxon>
    </lineage>
</organism>
<proteinExistence type="predicted"/>
<dbReference type="EMBL" id="KZ825434">
    <property type="protein sequence ID" value="RAH39765.1"/>
    <property type="molecule type" value="Genomic_DNA"/>
</dbReference>
<accession>A0ACD1FS72</accession>
<evidence type="ECO:0000313" key="2">
    <source>
        <dbReference type="Proteomes" id="UP000249057"/>
    </source>
</evidence>
<dbReference type="Proteomes" id="UP000249057">
    <property type="component" value="Unassembled WGS sequence"/>
</dbReference>
<evidence type="ECO:0000313" key="1">
    <source>
        <dbReference type="EMBL" id="RAH39765.1"/>
    </source>
</evidence>
<reference evidence="1" key="1">
    <citation type="submission" date="2018-02" db="EMBL/GenBank/DDBJ databases">
        <title>The genomes of Aspergillus section Nigri reveals drivers in fungal speciation.</title>
        <authorList>
            <consortium name="DOE Joint Genome Institute"/>
            <person name="Vesth T.C."/>
            <person name="Nybo J."/>
            <person name="Theobald S."/>
            <person name="Brandl J."/>
            <person name="Frisvad J.C."/>
            <person name="Nielsen K.F."/>
            <person name="Lyhne E.K."/>
            <person name="Kogle M.E."/>
            <person name="Kuo A."/>
            <person name="Riley R."/>
            <person name="Clum A."/>
            <person name="Nolan M."/>
            <person name="Lipzen A."/>
            <person name="Salamov A."/>
            <person name="Henrissat B."/>
            <person name="Wiebenga A."/>
            <person name="De vries R.P."/>
            <person name="Grigoriev I.V."/>
            <person name="Mortensen U.H."/>
            <person name="Andersen M.R."/>
            <person name="Baker S.E."/>
        </authorList>
    </citation>
    <scope>NUCLEOTIDE SEQUENCE</scope>
    <source>
        <strain evidence="1">CBS 621.78</strain>
    </source>
</reference>
<sequence length="54" mass="6606">RFKKSKNITGFDEKTAIFLTYIIRFNLTVNRCLFRKILFLILNLRFYNIIFSKI</sequence>